<feature type="domain" description="BHLH" evidence="7">
    <location>
        <begin position="543"/>
        <end position="594"/>
    </location>
</feature>
<dbReference type="AlphaFoldDB" id="A0A6G1JGF4"/>
<dbReference type="Proteomes" id="UP000799291">
    <property type="component" value="Unassembled WGS sequence"/>
</dbReference>
<comment type="subcellular location">
    <subcellularLocation>
        <location evidence="1">Nucleus</location>
    </subcellularLocation>
</comment>
<dbReference type="InterPro" id="IPR011598">
    <property type="entry name" value="bHLH_dom"/>
</dbReference>
<dbReference type="GO" id="GO:0000978">
    <property type="term" value="F:RNA polymerase II cis-regulatory region sequence-specific DNA binding"/>
    <property type="evidence" value="ECO:0007669"/>
    <property type="project" value="TreeGrafter"/>
</dbReference>
<proteinExistence type="predicted"/>
<reference evidence="8" key="1">
    <citation type="journal article" date="2020" name="Stud. Mycol.">
        <title>101 Dothideomycetes genomes: a test case for predicting lifestyles and emergence of pathogens.</title>
        <authorList>
            <person name="Haridas S."/>
            <person name="Albert R."/>
            <person name="Binder M."/>
            <person name="Bloem J."/>
            <person name="Labutti K."/>
            <person name="Salamov A."/>
            <person name="Andreopoulos B."/>
            <person name="Baker S."/>
            <person name="Barry K."/>
            <person name="Bills G."/>
            <person name="Bluhm B."/>
            <person name="Cannon C."/>
            <person name="Castanera R."/>
            <person name="Culley D."/>
            <person name="Daum C."/>
            <person name="Ezra D."/>
            <person name="Gonzalez J."/>
            <person name="Henrissat B."/>
            <person name="Kuo A."/>
            <person name="Liang C."/>
            <person name="Lipzen A."/>
            <person name="Lutzoni F."/>
            <person name="Magnuson J."/>
            <person name="Mondo S."/>
            <person name="Nolan M."/>
            <person name="Ohm R."/>
            <person name="Pangilinan J."/>
            <person name="Park H.-J."/>
            <person name="Ramirez L."/>
            <person name="Alfaro M."/>
            <person name="Sun H."/>
            <person name="Tritt A."/>
            <person name="Yoshinaga Y."/>
            <person name="Zwiers L.-H."/>
            <person name="Turgeon B."/>
            <person name="Goodwin S."/>
            <person name="Spatafora J."/>
            <person name="Crous P."/>
            <person name="Grigoriev I."/>
        </authorList>
    </citation>
    <scope>NUCLEOTIDE SEQUENCE</scope>
    <source>
        <strain evidence="8">CBS 122367</strain>
    </source>
</reference>
<keyword evidence="3" id="KW-0238">DNA-binding</keyword>
<dbReference type="GO" id="GO:0000981">
    <property type="term" value="F:DNA-binding transcription factor activity, RNA polymerase II-specific"/>
    <property type="evidence" value="ECO:0007669"/>
    <property type="project" value="TreeGrafter"/>
</dbReference>
<feature type="compositionally biased region" description="Polar residues" evidence="6">
    <location>
        <begin position="497"/>
        <end position="506"/>
    </location>
</feature>
<evidence type="ECO:0000256" key="6">
    <source>
        <dbReference type="SAM" id="MobiDB-lite"/>
    </source>
</evidence>
<feature type="region of interest" description="Disordered" evidence="6">
    <location>
        <begin position="86"/>
        <end position="112"/>
    </location>
</feature>
<keyword evidence="5" id="KW-0539">Nucleus</keyword>
<dbReference type="OrthoDB" id="5778525at2759"/>
<evidence type="ECO:0000256" key="5">
    <source>
        <dbReference type="ARBA" id="ARBA00023242"/>
    </source>
</evidence>
<feature type="compositionally biased region" description="Acidic residues" evidence="6">
    <location>
        <begin position="467"/>
        <end position="481"/>
    </location>
</feature>
<dbReference type="Gene3D" id="4.10.280.10">
    <property type="entry name" value="Helix-loop-helix DNA-binding domain"/>
    <property type="match status" value="1"/>
</dbReference>
<keyword evidence="2" id="KW-0805">Transcription regulation</keyword>
<dbReference type="PROSITE" id="PS50888">
    <property type="entry name" value="BHLH"/>
    <property type="match status" value="1"/>
</dbReference>
<dbReference type="CDD" id="cd11404">
    <property type="entry name" value="bHLHzip_Mlx_like"/>
    <property type="match status" value="1"/>
</dbReference>
<dbReference type="InterPro" id="IPR036638">
    <property type="entry name" value="HLH_DNA-bd_sf"/>
</dbReference>
<evidence type="ECO:0000256" key="3">
    <source>
        <dbReference type="ARBA" id="ARBA00023125"/>
    </source>
</evidence>
<name>A0A6G1JGF4_9PLEO</name>
<dbReference type="GO" id="GO:0046983">
    <property type="term" value="F:protein dimerization activity"/>
    <property type="evidence" value="ECO:0007669"/>
    <property type="project" value="InterPro"/>
</dbReference>
<dbReference type="GO" id="GO:0005634">
    <property type="term" value="C:nucleus"/>
    <property type="evidence" value="ECO:0007669"/>
    <property type="project" value="UniProtKB-SubCell"/>
</dbReference>
<organism evidence="8 9">
    <name type="scientific">Lentithecium fluviatile CBS 122367</name>
    <dbReference type="NCBI Taxonomy" id="1168545"/>
    <lineage>
        <taxon>Eukaryota</taxon>
        <taxon>Fungi</taxon>
        <taxon>Dikarya</taxon>
        <taxon>Ascomycota</taxon>
        <taxon>Pezizomycotina</taxon>
        <taxon>Dothideomycetes</taxon>
        <taxon>Pleosporomycetidae</taxon>
        <taxon>Pleosporales</taxon>
        <taxon>Massarineae</taxon>
        <taxon>Lentitheciaceae</taxon>
        <taxon>Lentithecium</taxon>
    </lineage>
</organism>
<gene>
    <name evidence="8" type="ORF">K458DRAFT_384278</name>
</gene>
<evidence type="ECO:0000256" key="1">
    <source>
        <dbReference type="ARBA" id="ARBA00004123"/>
    </source>
</evidence>
<evidence type="ECO:0000256" key="2">
    <source>
        <dbReference type="ARBA" id="ARBA00023015"/>
    </source>
</evidence>
<evidence type="ECO:0000313" key="9">
    <source>
        <dbReference type="Proteomes" id="UP000799291"/>
    </source>
</evidence>
<protein>
    <recommendedName>
        <fullName evidence="7">BHLH domain-containing protein</fullName>
    </recommendedName>
</protein>
<evidence type="ECO:0000256" key="4">
    <source>
        <dbReference type="ARBA" id="ARBA00023163"/>
    </source>
</evidence>
<dbReference type="EMBL" id="MU005572">
    <property type="protein sequence ID" value="KAF2689647.1"/>
    <property type="molecule type" value="Genomic_DNA"/>
</dbReference>
<keyword evidence="4" id="KW-0804">Transcription</keyword>
<dbReference type="SUPFAM" id="SSF47459">
    <property type="entry name" value="HLH, helix-loop-helix DNA-binding domain"/>
    <property type="match status" value="1"/>
</dbReference>
<feature type="region of interest" description="Disordered" evidence="6">
    <location>
        <begin position="447"/>
        <end position="552"/>
    </location>
</feature>
<evidence type="ECO:0000313" key="8">
    <source>
        <dbReference type="EMBL" id="KAF2689647.1"/>
    </source>
</evidence>
<sequence length="610" mass="66466">MAQQCDSLRGFFHRTEEAGVLRGALTCSQAARNVNFLFASNRKTLMIRGPVLDNSRDCLRPPHPALPITPAPQVKPPLPAQLCSAARKETATQTQTRRLHPPAPSQRPSAPPLHLRLRLAPTALRARHRRPQNSVLVSQGHARAHPALHRLATAPDDALDDSSAIGLPPRVGLAGVLGRALSHSAMDEKDPPPFGYTFTDDYLGASPSQQDSGGPSLLNEMETQELTDFFAQTPWSDLSAFPSAVGHKEATEAFDWPYGPPPATIHSVSTTIPDQAQLHGLNFHHPFISPHTDHFGSTADDLQAASTLFNHAQMAPPTTRAHSFHGVPSSSAPPNGQMSNGFTSLPMVPTANGLIHEQLASLLPNHHAEGSVDASIAAQWANGNIRQQHEAQLQELGLQRPQLKRPYTYGTDSAFHESGFQVSSKHETEDFVVGRLMHDMHHAQPLAMEPIGNGDMKPQSLAGDDERQSDDEDEDEEDEEDRPPKRRKNKAAPTRNGKATSGSRKSVSGGKNRKASVDDRVSKKKRGSVAGSKAQRENLTEEQKRNNHILSEQKRRNLIKRGFDDLHDLVPEIRNGGLSKSGILTEAANFLESLVADNKHYGELLGTTDG</sequence>
<dbReference type="Pfam" id="PF00010">
    <property type="entry name" value="HLH"/>
    <property type="match status" value="1"/>
</dbReference>
<feature type="compositionally biased region" description="Basic and acidic residues" evidence="6">
    <location>
        <begin position="534"/>
        <end position="552"/>
    </location>
</feature>
<dbReference type="SMART" id="SM00353">
    <property type="entry name" value="HLH"/>
    <property type="match status" value="1"/>
</dbReference>
<accession>A0A6G1JGF4</accession>
<keyword evidence="9" id="KW-1185">Reference proteome</keyword>
<evidence type="ECO:0000259" key="7">
    <source>
        <dbReference type="PROSITE" id="PS50888"/>
    </source>
</evidence>
<feature type="compositionally biased region" description="Pro residues" evidence="6">
    <location>
        <begin position="101"/>
        <end position="111"/>
    </location>
</feature>
<dbReference type="PANTHER" id="PTHR15741">
    <property type="entry name" value="BASIC HELIX-LOOP-HELIX ZIP TRANSCRIPTION FACTOR"/>
    <property type="match status" value="1"/>
</dbReference>
<dbReference type="InterPro" id="IPR052207">
    <property type="entry name" value="Max-like/E-box_TFs"/>
</dbReference>
<dbReference type="PANTHER" id="PTHR15741:SF27">
    <property type="entry name" value="TRANSCRIPTION FACTOR AP-4"/>
    <property type="match status" value="1"/>
</dbReference>